<feature type="region of interest" description="Disordered" evidence="7">
    <location>
        <begin position="144"/>
        <end position="165"/>
    </location>
</feature>
<evidence type="ECO:0000256" key="4">
    <source>
        <dbReference type="ARBA" id="ARBA00022475"/>
    </source>
</evidence>
<evidence type="ECO:0000256" key="2">
    <source>
        <dbReference type="ARBA" id="ARBA00010270"/>
    </source>
</evidence>
<comment type="similarity">
    <text evidence="2">Belongs to the BA14k family.</text>
</comment>
<evidence type="ECO:0000256" key="7">
    <source>
        <dbReference type="SAM" id="MobiDB-lite"/>
    </source>
</evidence>
<organism evidence="8 9">
    <name type="scientific">Methyloceanibacter methanicus</name>
    <dbReference type="NCBI Taxonomy" id="1774968"/>
    <lineage>
        <taxon>Bacteria</taxon>
        <taxon>Pseudomonadati</taxon>
        <taxon>Pseudomonadota</taxon>
        <taxon>Alphaproteobacteria</taxon>
        <taxon>Hyphomicrobiales</taxon>
        <taxon>Hyphomicrobiaceae</taxon>
        <taxon>Methyloceanibacter</taxon>
    </lineage>
</organism>
<dbReference type="GO" id="GO:0030246">
    <property type="term" value="F:carbohydrate binding"/>
    <property type="evidence" value="ECO:0007669"/>
    <property type="project" value="UniProtKB-KW"/>
</dbReference>
<evidence type="ECO:0000256" key="1">
    <source>
        <dbReference type="ARBA" id="ARBA00004167"/>
    </source>
</evidence>
<comment type="subcellular location">
    <subcellularLocation>
        <location evidence="1">Membrane</location>
        <topology evidence="1">Single-pass membrane protein</topology>
    </subcellularLocation>
</comment>
<sequence length="181" mass="19261">MAALAAVFALMAVLPAEAGRGRGHGWKGGHGGRYVQNNYYGRRGGDGWDALGAGLVGLGVGAVIGSALTPREVYVAPPPPPVYRAGYGPEPWTDDWYAYCGSRYRSFNPRSGTYVGYDATSISAANALSWNESQPAALTAGGCCTPATGRPNRRRPHRNPHWPQLGQPADFLGRFPFISPL</sequence>
<comment type="function">
    <text evidence="6">Has immunoglobulin-binding and hemagglutination properties, and can bind to mannose. Essential for virulence. May be involved in LPS biosynthesis or polysaccharide transport.</text>
</comment>
<dbReference type="EMBL" id="LPWG01000010">
    <property type="protein sequence ID" value="ODS00162.1"/>
    <property type="molecule type" value="Genomic_DNA"/>
</dbReference>
<comment type="caution">
    <text evidence="8">The sequence shown here is derived from an EMBL/GenBank/DDBJ whole genome shotgun (WGS) entry which is preliminary data.</text>
</comment>
<dbReference type="Proteomes" id="UP000094501">
    <property type="component" value="Unassembled WGS sequence"/>
</dbReference>
<dbReference type="STRING" id="1774968.AUC68_03365"/>
<gene>
    <name evidence="8" type="ORF">AUC68_03365</name>
</gene>
<protein>
    <recommendedName>
        <fullName evidence="3">Lectin-like protein BA14k</fullName>
    </recommendedName>
</protein>
<feature type="compositionally biased region" description="Basic residues" evidence="7">
    <location>
        <begin position="151"/>
        <end position="160"/>
    </location>
</feature>
<keyword evidence="4" id="KW-0472">Membrane</keyword>
<dbReference type="GO" id="GO:0016020">
    <property type="term" value="C:membrane"/>
    <property type="evidence" value="ECO:0007669"/>
    <property type="project" value="UniProtKB-SubCell"/>
</dbReference>
<evidence type="ECO:0000313" key="8">
    <source>
        <dbReference type="EMBL" id="ODS00162.1"/>
    </source>
</evidence>
<evidence type="ECO:0000256" key="5">
    <source>
        <dbReference type="ARBA" id="ARBA00022734"/>
    </source>
</evidence>
<proteinExistence type="inferred from homology"/>
<dbReference type="Pfam" id="PF07886">
    <property type="entry name" value="BA14K"/>
    <property type="match status" value="1"/>
</dbReference>
<evidence type="ECO:0000313" key="9">
    <source>
        <dbReference type="Proteomes" id="UP000094501"/>
    </source>
</evidence>
<keyword evidence="4" id="KW-1003">Cell membrane</keyword>
<evidence type="ECO:0000256" key="3">
    <source>
        <dbReference type="ARBA" id="ARBA00020552"/>
    </source>
</evidence>
<reference evidence="8 9" key="1">
    <citation type="journal article" date="2016" name="Environ. Microbiol.">
        <title>New Methyloceanibacter diversity from North Sea sediments includes methanotroph containing solely the soluble methane monooxygenase.</title>
        <authorList>
            <person name="Vekeman B."/>
            <person name="Kerckhof F.M."/>
            <person name="Cremers G."/>
            <person name="de Vos P."/>
            <person name="Vandamme P."/>
            <person name="Boon N."/>
            <person name="Op den Camp H.J."/>
            <person name="Heylen K."/>
        </authorList>
    </citation>
    <scope>NUCLEOTIDE SEQUENCE [LARGE SCALE GENOMIC DNA]</scope>
    <source>
        <strain evidence="8 9">R-67174</strain>
    </source>
</reference>
<dbReference type="InterPro" id="IPR012413">
    <property type="entry name" value="BA14K"/>
</dbReference>
<accession>A0A1E3W3S9</accession>
<dbReference type="AlphaFoldDB" id="A0A1E3W3S9"/>
<keyword evidence="5" id="KW-0430">Lectin</keyword>
<name>A0A1E3W3S9_9HYPH</name>
<keyword evidence="9" id="KW-1185">Reference proteome</keyword>
<evidence type="ECO:0000256" key="6">
    <source>
        <dbReference type="ARBA" id="ARBA00025321"/>
    </source>
</evidence>